<evidence type="ECO:0000256" key="1">
    <source>
        <dbReference type="SAM" id="MobiDB-lite"/>
    </source>
</evidence>
<sequence>MDTHAPVNKKASKPAHNRHSAPPYAIFFALSILKHQSRRGTDQLELLKFCRKCEPETFVLGDTSKLTKRQLEDMCSADRSQEECIEIITILDQSCSMLKDFGGFSCSCKTVKVTKQGCLTYRGSLVTVSDIRRTIFEIRCVVKSIQGCYKRLGIGKEGYRYTLTLWQLYNACTIWRKHRPLLEYHDANPSEEYHYYPEKALAVCDFVREMNPPTTGYEDVRQRRNRGVESLRDAAQPKTNKENVKSAARSSTLREAKPRKQPSNAHQEYLKTAPWRAIVDQYRESQEQHKDEAQEDGSSTFVESPDSEKETASQDDTVGSGYESPTFWAYQRPKTFQYLSRAYHRCRRSLVSKFIPSPTRRALEEDTMPLLGDSDNGAEADADDDYNEKGDKKSYWSDSDGDWQN</sequence>
<evidence type="ECO:0000313" key="3">
    <source>
        <dbReference type="Proteomes" id="UP000030651"/>
    </source>
</evidence>
<dbReference type="GeneID" id="19269975"/>
<feature type="region of interest" description="Disordered" evidence="1">
    <location>
        <begin position="214"/>
        <end position="271"/>
    </location>
</feature>
<dbReference type="RefSeq" id="XP_007831734.1">
    <property type="nucleotide sequence ID" value="XM_007833543.1"/>
</dbReference>
<name>W3XD28_PESFW</name>
<dbReference type="InParanoid" id="W3XD28"/>
<feature type="compositionally biased region" description="Acidic residues" evidence="1">
    <location>
        <begin position="376"/>
        <end position="386"/>
    </location>
</feature>
<keyword evidence="3" id="KW-1185">Reference proteome</keyword>
<feature type="region of interest" description="Disordered" evidence="1">
    <location>
        <begin position="284"/>
        <end position="325"/>
    </location>
</feature>
<dbReference type="OrthoDB" id="10643413at2759"/>
<dbReference type="AlphaFoldDB" id="W3XD28"/>
<accession>W3XD28</accession>
<dbReference type="EMBL" id="KI912111">
    <property type="protein sequence ID" value="ETS83086.1"/>
    <property type="molecule type" value="Genomic_DNA"/>
</dbReference>
<dbReference type="KEGG" id="pfy:PFICI_04962"/>
<reference evidence="3" key="1">
    <citation type="journal article" date="2015" name="BMC Genomics">
        <title>Genomic and transcriptomic analysis of the endophytic fungus Pestalotiopsis fici reveals its lifestyle and high potential for synthesis of natural products.</title>
        <authorList>
            <person name="Wang X."/>
            <person name="Zhang X."/>
            <person name="Liu L."/>
            <person name="Xiang M."/>
            <person name="Wang W."/>
            <person name="Sun X."/>
            <person name="Che Y."/>
            <person name="Guo L."/>
            <person name="Liu G."/>
            <person name="Guo L."/>
            <person name="Wang C."/>
            <person name="Yin W.B."/>
            <person name="Stadler M."/>
            <person name="Zhang X."/>
            <person name="Liu X."/>
        </authorList>
    </citation>
    <scope>NUCLEOTIDE SEQUENCE [LARGE SCALE GENOMIC DNA]</scope>
    <source>
        <strain evidence="3">W106-1 / CGMCC3.15140</strain>
    </source>
</reference>
<evidence type="ECO:0000313" key="2">
    <source>
        <dbReference type="EMBL" id="ETS83086.1"/>
    </source>
</evidence>
<feature type="compositionally biased region" description="Basic and acidic residues" evidence="1">
    <location>
        <begin position="218"/>
        <end position="232"/>
    </location>
</feature>
<dbReference type="HOGENOM" id="CLU_679890_0_0_1"/>
<feature type="region of interest" description="Disordered" evidence="1">
    <location>
        <begin position="358"/>
        <end position="405"/>
    </location>
</feature>
<organism evidence="2 3">
    <name type="scientific">Pestalotiopsis fici (strain W106-1 / CGMCC3.15140)</name>
    <dbReference type="NCBI Taxonomy" id="1229662"/>
    <lineage>
        <taxon>Eukaryota</taxon>
        <taxon>Fungi</taxon>
        <taxon>Dikarya</taxon>
        <taxon>Ascomycota</taxon>
        <taxon>Pezizomycotina</taxon>
        <taxon>Sordariomycetes</taxon>
        <taxon>Xylariomycetidae</taxon>
        <taxon>Amphisphaeriales</taxon>
        <taxon>Sporocadaceae</taxon>
        <taxon>Pestalotiopsis</taxon>
    </lineage>
</organism>
<protein>
    <submittedName>
        <fullName evidence="2">Uncharacterized protein</fullName>
    </submittedName>
</protein>
<proteinExistence type="predicted"/>
<dbReference type="Proteomes" id="UP000030651">
    <property type="component" value="Unassembled WGS sequence"/>
</dbReference>
<gene>
    <name evidence="2" type="ORF">PFICI_04962</name>
</gene>